<dbReference type="PANTHER" id="PTHR11786">
    <property type="entry name" value="N-HYDROXYARYLAMINE O-ACETYLTRANSFERASE"/>
    <property type="match status" value="1"/>
</dbReference>
<comment type="caution">
    <text evidence="2">The sequence shown here is derived from an EMBL/GenBank/DDBJ whole genome shotgun (WGS) entry which is preliminary data.</text>
</comment>
<dbReference type="AlphaFoldDB" id="A0A3A8EFJ3"/>
<comment type="similarity">
    <text evidence="1">Belongs to the arylamine N-acetyltransferase family.</text>
</comment>
<dbReference type="EMBL" id="RAXU01000010">
    <property type="protein sequence ID" value="RKG33345.1"/>
    <property type="molecule type" value="Genomic_DNA"/>
</dbReference>
<proteinExistence type="inferred from homology"/>
<organism evidence="2 3">
    <name type="scientific">Acinetobacter guerrae</name>
    <dbReference type="NCBI Taxonomy" id="1843371"/>
    <lineage>
        <taxon>Bacteria</taxon>
        <taxon>Pseudomonadati</taxon>
        <taxon>Pseudomonadota</taxon>
        <taxon>Gammaproteobacteria</taxon>
        <taxon>Moraxellales</taxon>
        <taxon>Moraxellaceae</taxon>
        <taxon>Acinetobacter</taxon>
    </lineage>
</organism>
<gene>
    <name evidence="2" type="ORF">D7V21_09195</name>
</gene>
<dbReference type="Pfam" id="PF00797">
    <property type="entry name" value="Acetyltransf_2"/>
    <property type="match status" value="1"/>
</dbReference>
<protein>
    <submittedName>
        <fullName evidence="2">Arylamine N-acetyltransferase</fullName>
    </submittedName>
</protein>
<dbReference type="Gene3D" id="2.40.128.150">
    <property type="entry name" value="Cysteine proteinases"/>
    <property type="match status" value="1"/>
</dbReference>
<name>A0A3A8EFJ3_9GAMM</name>
<evidence type="ECO:0000256" key="1">
    <source>
        <dbReference type="ARBA" id="ARBA00006547"/>
    </source>
</evidence>
<accession>A0A3A8EFJ3</accession>
<dbReference type="RefSeq" id="WP_120370212.1">
    <property type="nucleotide sequence ID" value="NZ_RAXU01000010.1"/>
</dbReference>
<keyword evidence="2" id="KW-0808">Transferase</keyword>
<evidence type="ECO:0000313" key="3">
    <source>
        <dbReference type="Proteomes" id="UP000269001"/>
    </source>
</evidence>
<dbReference type="Proteomes" id="UP000269001">
    <property type="component" value="Unassembled WGS sequence"/>
</dbReference>
<dbReference type="InterPro" id="IPR001447">
    <property type="entry name" value="Arylamine_N-AcTrfase"/>
</dbReference>
<dbReference type="GO" id="GO:0016407">
    <property type="term" value="F:acetyltransferase activity"/>
    <property type="evidence" value="ECO:0007669"/>
    <property type="project" value="InterPro"/>
</dbReference>
<dbReference type="PANTHER" id="PTHR11786:SF0">
    <property type="entry name" value="ARYLAMINE N-ACETYLTRANSFERASE 4-RELATED"/>
    <property type="match status" value="1"/>
</dbReference>
<reference evidence="2 3" key="1">
    <citation type="submission" date="2018-09" db="EMBL/GenBank/DDBJ databases">
        <title>The draft genome of Acinetobacter spp. strains.</title>
        <authorList>
            <person name="Qin J."/>
            <person name="Feng Y."/>
            <person name="Zong Z."/>
        </authorList>
    </citation>
    <scope>NUCLEOTIDE SEQUENCE [LARGE SCALE GENOMIC DNA]</scope>
    <source>
        <strain evidence="2 3">WCHAc060096</strain>
    </source>
</reference>
<sequence>MNPDDRISKLYLNKLGFSENLRPNLDHLKLIFSRHIEHLPFGNLNSFLGDKVSIDVNDIAQKLLVEGREGYCLEQNLLTSLVLNELGYNACNLLARVYYQQNPLEAPIRTHLVTVVKFQNDQLFLFDPGFGGMTPAQVLSLNLVGETQLTPLEPYRIIPVKESGIVAEALIGMQYMVQAFVRNEWINIYALNPEQSVAQSDIMIANWFISTSPDSLFTQDLIFSIVDEDNRLNFRNGKLMVYGKNGNSKQQFTTVEEIRDCLKTKFKLNVDGMNFHKLMVKLEKLGLQKA</sequence>
<keyword evidence="3" id="KW-1185">Reference proteome</keyword>
<dbReference type="Gene3D" id="3.30.2140.10">
    <property type="entry name" value="Arylamine N-acetyltransferase"/>
    <property type="match status" value="1"/>
</dbReference>
<dbReference type="SUPFAM" id="SSF54001">
    <property type="entry name" value="Cysteine proteinases"/>
    <property type="match status" value="1"/>
</dbReference>
<dbReference type="InterPro" id="IPR038765">
    <property type="entry name" value="Papain-like_cys_pep_sf"/>
</dbReference>
<evidence type="ECO:0000313" key="2">
    <source>
        <dbReference type="EMBL" id="RKG33345.1"/>
    </source>
</evidence>